<comment type="catalytic activity">
    <reaction evidence="10">
        <text>ATP + H2O = ADP + phosphate + H(+)</text>
        <dbReference type="Rhea" id="RHEA:13065"/>
        <dbReference type="ChEBI" id="CHEBI:15377"/>
        <dbReference type="ChEBI" id="CHEBI:15378"/>
        <dbReference type="ChEBI" id="CHEBI:30616"/>
        <dbReference type="ChEBI" id="CHEBI:43474"/>
        <dbReference type="ChEBI" id="CHEBI:456216"/>
        <dbReference type="EC" id="3.6.4.10"/>
    </reaction>
</comment>
<evidence type="ECO:0000256" key="2">
    <source>
        <dbReference type="ARBA" id="ARBA00007381"/>
    </source>
</evidence>
<dbReference type="CDD" id="cd10241">
    <property type="entry name" value="ASKHA_NBD_HSP70_BiP"/>
    <property type="match status" value="1"/>
</dbReference>
<organism evidence="14 15">
    <name type="scientific">Coniosporium apollinis</name>
    <dbReference type="NCBI Taxonomy" id="61459"/>
    <lineage>
        <taxon>Eukaryota</taxon>
        <taxon>Fungi</taxon>
        <taxon>Dikarya</taxon>
        <taxon>Ascomycota</taxon>
        <taxon>Pezizomycotina</taxon>
        <taxon>Dothideomycetes</taxon>
        <taxon>Dothideomycetes incertae sedis</taxon>
        <taxon>Coniosporium</taxon>
    </lineage>
</organism>
<dbReference type="InterPro" id="IPR043129">
    <property type="entry name" value="ATPase_NBD"/>
</dbReference>
<dbReference type="Gene3D" id="2.60.34.10">
    <property type="entry name" value="Substrate Binding Domain Of DNAk, Chain A, domain 1"/>
    <property type="match status" value="1"/>
</dbReference>
<dbReference type="PROSITE" id="PS01036">
    <property type="entry name" value="HSP70_3"/>
    <property type="match status" value="1"/>
</dbReference>
<reference evidence="14" key="1">
    <citation type="submission" date="2022-10" db="EMBL/GenBank/DDBJ databases">
        <title>Culturing micro-colonial fungi from biological soil crusts in the Mojave desert and describing Neophaeococcomyces mojavensis, and introducing the new genera and species Taxawa tesnikishii.</title>
        <authorList>
            <person name="Kurbessoian T."/>
            <person name="Stajich J.E."/>
        </authorList>
    </citation>
    <scope>NUCLEOTIDE SEQUENCE</scope>
    <source>
        <strain evidence="14">TK_1</strain>
    </source>
</reference>
<dbReference type="PRINTS" id="PR00301">
    <property type="entry name" value="HEATSHOCK70"/>
</dbReference>
<dbReference type="Gene3D" id="3.30.30.30">
    <property type="match status" value="1"/>
</dbReference>
<feature type="signal peptide" evidence="13">
    <location>
        <begin position="1"/>
        <end position="33"/>
    </location>
</feature>
<evidence type="ECO:0000256" key="11">
    <source>
        <dbReference type="RuleBase" id="RU003322"/>
    </source>
</evidence>
<gene>
    <name evidence="14" type="primary">KAR2</name>
    <name evidence="14" type="ORF">H2201_002554</name>
</gene>
<feature type="region of interest" description="Disordered" evidence="12">
    <location>
        <begin position="657"/>
        <end position="676"/>
    </location>
</feature>
<dbReference type="PROSITE" id="PS00297">
    <property type="entry name" value="HSP70_1"/>
    <property type="match status" value="1"/>
</dbReference>
<evidence type="ECO:0000313" key="14">
    <source>
        <dbReference type="EMBL" id="KAJ9667353.1"/>
    </source>
</evidence>
<accession>A0ABQ9P024</accession>
<comment type="caution">
    <text evidence="14">The sequence shown here is derived from an EMBL/GenBank/DDBJ whole genome shotgun (WGS) entry which is preliminary data.</text>
</comment>
<evidence type="ECO:0000256" key="10">
    <source>
        <dbReference type="ARBA" id="ARBA00048056"/>
    </source>
</evidence>
<comment type="similarity">
    <text evidence="2 11">Belongs to the heat shock protein 70 family.</text>
</comment>
<keyword evidence="6" id="KW-0256">Endoplasmic reticulum</keyword>
<keyword evidence="7 11" id="KW-0067">ATP-binding</keyword>
<protein>
    <recommendedName>
        <fullName evidence="4">Endoplasmic reticulum chaperone BiP</fullName>
        <ecNumber evidence="3">3.6.4.10</ecNumber>
    </recommendedName>
    <alternativeName>
        <fullName evidence="9">Immunoglobulin heavy chain-binding protein homolog</fullName>
    </alternativeName>
</protein>
<evidence type="ECO:0000313" key="15">
    <source>
        <dbReference type="Proteomes" id="UP001172684"/>
    </source>
</evidence>
<dbReference type="InterPro" id="IPR029047">
    <property type="entry name" value="HSP70_peptide-bd_sf"/>
</dbReference>
<dbReference type="InterPro" id="IPR029048">
    <property type="entry name" value="HSP70_C_sf"/>
</dbReference>
<evidence type="ECO:0000256" key="9">
    <source>
        <dbReference type="ARBA" id="ARBA00031728"/>
    </source>
</evidence>
<dbReference type="SUPFAM" id="SSF53067">
    <property type="entry name" value="Actin-like ATPase domain"/>
    <property type="match status" value="2"/>
</dbReference>
<evidence type="ECO:0000256" key="13">
    <source>
        <dbReference type="SAM" id="SignalP"/>
    </source>
</evidence>
<dbReference type="Pfam" id="PF00012">
    <property type="entry name" value="HSP70"/>
    <property type="match status" value="1"/>
</dbReference>
<dbReference type="Gene3D" id="3.30.420.40">
    <property type="match status" value="2"/>
</dbReference>
<dbReference type="SUPFAM" id="SSF100934">
    <property type="entry name" value="Heat shock protein 70kD (HSP70), C-terminal subdomain"/>
    <property type="match status" value="1"/>
</dbReference>
<evidence type="ECO:0000256" key="8">
    <source>
        <dbReference type="ARBA" id="ARBA00023016"/>
    </source>
</evidence>
<name>A0ABQ9P024_9PEZI</name>
<evidence type="ECO:0000256" key="5">
    <source>
        <dbReference type="ARBA" id="ARBA00022741"/>
    </source>
</evidence>
<dbReference type="Gene3D" id="3.90.640.10">
    <property type="entry name" value="Actin, Chain A, domain 4"/>
    <property type="match status" value="1"/>
</dbReference>
<keyword evidence="13" id="KW-0732">Signal</keyword>
<dbReference type="Gene3D" id="1.20.1270.10">
    <property type="match status" value="1"/>
</dbReference>
<dbReference type="InterPro" id="IPR018181">
    <property type="entry name" value="Heat_shock_70_CS"/>
</dbReference>
<evidence type="ECO:0000256" key="1">
    <source>
        <dbReference type="ARBA" id="ARBA00002226"/>
    </source>
</evidence>
<keyword evidence="8" id="KW-0346">Stress response</keyword>
<feature type="chain" id="PRO_5045362596" description="Endoplasmic reticulum chaperone BiP" evidence="13">
    <location>
        <begin position="34"/>
        <end position="676"/>
    </location>
</feature>
<dbReference type="Proteomes" id="UP001172684">
    <property type="component" value="Unassembled WGS sequence"/>
</dbReference>
<keyword evidence="15" id="KW-1185">Reference proteome</keyword>
<dbReference type="InterPro" id="IPR013126">
    <property type="entry name" value="Hsp_70_fam"/>
</dbReference>
<evidence type="ECO:0000256" key="6">
    <source>
        <dbReference type="ARBA" id="ARBA00022824"/>
    </source>
</evidence>
<proteinExistence type="inferred from homology"/>
<dbReference type="PANTHER" id="PTHR19375">
    <property type="entry name" value="HEAT SHOCK PROTEIN 70KDA"/>
    <property type="match status" value="1"/>
</dbReference>
<comment type="function">
    <text evidence="1">Probably plays a role in facilitating the assembly of multimeric protein complexes inside the ER. Is required for secretory polypeptide translocation. May physically associate with SEC63 protein in the endoplasmic reticulum and this interaction may be regulated by ATP hydrolysis.</text>
</comment>
<keyword evidence="5 11" id="KW-0547">Nucleotide-binding</keyword>
<evidence type="ECO:0000256" key="4">
    <source>
        <dbReference type="ARBA" id="ARBA00019933"/>
    </source>
</evidence>
<dbReference type="NCBIfam" id="NF001413">
    <property type="entry name" value="PRK00290.1"/>
    <property type="match status" value="1"/>
</dbReference>
<dbReference type="SUPFAM" id="SSF100920">
    <property type="entry name" value="Heat shock protein 70kD (HSP70), peptide-binding domain"/>
    <property type="match status" value="1"/>
</dbReference>
<sequence>MARSSSTAGSSRFAWSTVFYLLLVLLAPMVLLGTTARAEDQKTMNNNSQVQGPVIGIDLGTTYSCVGVMKNGKVEILVNDQGNRITPSWVAFTDDERLVGDAAKNQYASNPRRTIFDVKRLIGHKFNDKTVQEDIKHFPFSVVNKNGQPRIKVDVKNQETTFTPEEISAMVLGKMKEVAESYLGEKVTNAVVTVPAYFNDAQRAATKDAGTIAGLNVLRVVNEPTAAALAYGLDKQDQSERNIVVYDLGGGTFDVSILTVDEGVFEVLATAGDTHLGGEDFDQRVIQHFTKKYNKEHNTDITKNAKTMGKLKREVEKAKRTLSSQMSTKIEIESFHDGNDLSETLTRAKFEELNSDLFKKTLKPVQQVLDDAKLKKSDIDDIILVGGSTRIPKIQSMLEEFFGKKARKDVNPDEAVAFGAAVQGGILAGEKTVGDVVLMDVNPLTLGIETTGGIMTTLIKRGTTIPTRKSQIFSTAADNQPVVLIQVYEGERTQTKHNNLLGKFELTNIPPAPRGVPQIEVSFELDANGILKVSAADKGTGKTESITITNDKGRLTAEEIERMVAEAEKYADEDKATRERIEARNGLENYAYSLKNQVNDEEGLGGKIDEDDKETLMEAVKEAQDWLESNGAEATTEDFNEQKEKLSNVAYPITSKLYSGGAGAGNDEEPDVHDEL</sequence>
<feature type="compositionally biased region" description="Acidic residues" evidence="12">
    <location>
        <begin position="666"/>
        <end position="676"/>
    </location>
</feature>
<dbReference type="InterPro" id="IPR042050">
    <property type="entry name" value="BIP_NBD"/>
</dbReference>
<dbReference type="EC" id="3.6.4.10" evidence="3"/>
<evidence type="ECO:0000256" key="3">
    <source>
        <dbReference type="ARBA" id="ARBA00012554"/>
    </source>
</evidence>
<dbReference type="EMBL" id="JAPDRL010000013">
    <property type="protein sequence ID" value="KAJ9667353.1"/>
    <property type="molecule type" value="Genomic_DNA"/>
</dbReference>
<dbReference type="PROSITE" id="PS00329">
    <property type="entry name" value="HSP70_2"/>
    <property type="match status" value="1"/>
</dbReference>
<evidence type="ECO:0000256" key="7">
    <source>
        <dbReference type="ARBA" id="ARBA00022840"/>
    </source>
</evidence>
<evidence type="ECO:0000256" key="12">
    <source>
        <dbReference type="SAM" id="MobiDB-lite"/>
    </source>
</evidence>